<evidence type="ECO:0000313" key="2">
    <source>
        <dbReference type="EMBL" id="KAF8570538.1"/>
    </source>
</evidence>
<feature type="compositionally biased region" description="Polar residues" evidence="1">
    <location>
        <begin position="470"/>
        <end position="492"/>
    </location>
</feature>
<proteinExistence type="predicted"/>
<feature type="region of interest" description="Disordered" evidence="1">
    <location>
        <begin position="242"/>
        <end position="314"/>
    </location>
</feature>
<organism evidence="2 3">
    <name type="scientific">Paragonimus westermani</name>
    <dbReference type="NCBI Taxonomy" id="34504"/>
    <lineage>
        <taxon>Eukaryota</taxon>
        <taxon>Metazoa</taxon>
        <taxon>Spiralia</taxon>
        <taxon>Lophotrochozoa</taxon>
        <taxon>Platyhelminthes</taxon>
        <taxon>Trematoda</taxon>
        <taxon>Digenea</taxon>
        <taxon>Plagiorchiida</taxon>
        <taxon>Troglotremata</taxon>
        <taxon>Troglotrematidae</taxon>
        <taxon>Paragonimus</taxon>
    </lineage>
</organism>
<sequence length="878" mass="96121">VLRRKLVQLRSKFDRTRTCSGEGATNHNPIGQNTSVACSTRCNSSRCHNSRSGLRSGSRDQLEARCFRALNEASRWRQRFKQQAVTLRAERERLAMMQVNQQSDYRLRDKFLHSVCQLITEASRQIDRVVQKHISRLACAAPVVDTEGHSHRLYGGWLRTENSSMGRSGEGAHDDESVCSPLHANLNESDELQIRPKTHLRGHRLQIGAGANGDGDGVHLTRYEQWSSHSHNGKLVPDAVHNPHHSRTQEDNAIHGHTNCNNNVEASQSPPMVISTHPNAHAHTVAKTLSAPSSPQQTRSHVDGPPTKSDSQLSTWSDAVVVKDKNSDCSHSPIVSISTTLDPFDHDDSSTCEALDQSKAISRQRIGEASETEQSAITVLTKSATPATGASHSDPISVRRSGVRDEGDLNRWLELRTAVRFELGRVIANVLRQAQRGDSLAQECLKAVADLQAELTEVPPHDMEKKTEPTSKLQPCPTGQNCQTPQWSTATSEEGHCDSGLPQYLPTSNQLARRDSHSVNRDVLTSLSAIEIATTPTDLDRRKSSPVTTIPPWCNPTPLPTTTPTHTSDQPPSLDPVLQAASISSTQFTTKKLTRTRHAVERAKWKPVGGVVRPLAPRDQPPLLTRPRGITRRQPVHSSRSNVVDEKLSGGSGCTPGSPPSLTTRLCNKGSTSPRKSIDDPVSSIHTPNSNDPELAVGGGATTVDLPTDKFDALLPGQQRSLSNRFSETNDPVGRKLHGSVQSSRLEPDNSAVPVKPNTDQVVKQPFPKWGPFVKRMRGELTHADHSARHLDVIGVNKATKPLAPDTKGLSFNPNSGQVIQSNDNHQTKSSVLLPLRRSFQQSNFHPTTLNNSLEQTPQDSCCCGSSCCIIYTDDENL</sequence>
<evidence type="ECO:0000256" key="1">
    <source>
        <dbReference type="SAM" id="MobiDB-lite"/>
    </source>
</evidence>
<feature type="compositionally biased region" description="Polar residues" evidence="1">
    <location>
        <begin position="665"/>
        <end position="675"/>
    </location>
</feature>
<dbReference type="Proteomes" id="UP000699462">
    <property type="component" value="Unassembled WGS sequence"/>
</dbReference>
<feature type="region of interest" description="Disordered" evidence="1">
    <location>
        <begin position="538"/>
        <end position="573"/>
    </location>
</feature>
<name>A0A8T0DTX5_9TREM</name>
<reference evidence="2 3" key="1">
    <citation type="submission" date="2019-07" db="EMBL/GenBank/DDBJ databases">
        <title>Annotation for the trematode Paragonimus westermani.</title>
        <authorList>
            <person name="Choi Y.-J."/>
        </authorList>
    </citation>
    <scope>NUCLEOTIDE SEQUENCE [LARGE SCALE GENOMIC DNA]</scope>
    <source>
        <strain evidence="2">180907_Pwestermani</strain>
    </source>
</reference>
<gene>
    <name evidence="2" type="ORF">P879_06925</name>
</gene>
<accession>A0A8T0DTX5</accession>
<feature type="compositionally biased region" description="Polar residues" evidence="1">
    <location>
        <begin position="290"/>
        <end position="299"/>
    </location>
</feature>
<protein>
    <submittedName>
        <fullName evidence="2">Uncharacterized protein</fullName>
    </submittedName>
</protein>
<comment type="caution">
    <text evidence="2">The sequence shown here is derived from an EMBL/GenBank/DDBJ whole genome shotgun (WGS) entry which is preliminary data.</text>
</comment>
<feature type="compositionally biased region" description="Polar residues" evidence="1">
    <location>
        <begin position="258"/>
        <end position="270"/>
    </location>
</feature>
<dbReference type="AlphaFoldDB" id="A0A8T0DTX5"/>
<dbReference type="OrthoDB" id="6276012at2759"/>
<dbReference type="EMBL" id="JTDF01001068">
    <property type="protein sequence ID" value="KAF8570538.1"/>
    <property type="molecule type" value="Genomic_DNA"/>
</dbReference>
<feature type="region of interest" description="Disordered" evidence="1">
    <location>
        <begin position="461"/>
        <end position="500"/>
    </location>
</feature>
<feature type="compositionally biased region" description="Low complexity" evidence="1">
    <location>
        <begin position="562"/>
        <end position="572"/>
    </location>
</feature>
<feature type="region of interest" description="Disordered" evidence="1">
    <location>
        <begin position="740"/>
        <end position="767"/>
    </location>
</feature>
<feature type="non-terminal residue" evidence="2">
    <location>
        <position position="1"/>
    </location>
</feature>
<keyword evidence="3" id="KW-1185">Reference proteome</keyword>
<feature type="region of interest" description="Disordered" evidence="1">
    <location>
        <begin position="611"/>
        <end position="703"/>
    </location>
</feature>
<evidence type="ECO:0000313" key="3">
    <source>
        <dbReference type="Proteomes" id="UP000699462"/>
    </source>
</evidence>